<protein>
    <recommendedName>
        <fullName evidence="1">Calponin-homology (CH) domain-containing protein</fullName>
    </recommendedName>
</protein>
<dbReference type="OrthoDB" id="21595at2759"/>
<dbReference type="SMART" id="SM00033">
    <property type="entry name" value="CH"/>
    <property type="match status" value="1"/>
</dbReference>
<evidence type="ECO:0000259" key="1">
    <source>
        <dbReference type="PROSITE" id="PS50021"/>
    </source>
</evidence>
<dbReference type="InterPro" id="IPR050606">
    <property type="entry name" value="Calponin-like"/>
</dbReference>
<dbReference type="InterPro" id="IPR003096">
    <property type="entry name" value="SM22_calponin"/>
</dbReference>
<organism evidence="2 3">
    <name type="scientific">Strongylus vulgaris</name>
    <name type="common">Blood worm</name>
    <dbReference type="NCBI Taxonomy" id="40348"/>
    <lineage>
        <taxon>Eukaryota</taxon>
        <taxon>Metazoa</taxon>
        <taxon>Ecdysozoa</taxon>
        <taxon>Nematoda</taxon>
        <taxon>Chromadorea</taxon>
        <taxon>Rhabditida</taxon>
        <taxon>Rhabditina</taxon>
        <taxon>Rhabditomorpha</taxon>
        <taxon>Strongyloidea</taxon>
        <taxon>Strongylidae</taxon>
        <taxon>Strongylus</taxon>
    </lineage>
</organism>
<name>A0A3P7LHA3_STRVU</name>
<dbReference type="InterPro" id="IPR001715">
    <property type="entry name" value="CH_dom"/>
</dbReference>
<feature type="domain" description="Calponin-homology (CH)" evidence="1">
    <location>
        <begin position="47"/>
        <end position="160"/>
    </location>
</feature>
<evidence type="ECO:0000313" key="3">
    <source>
        <dbReference type="Proteomes" id="UP000270094"/>
    </source>
</evidence>
<dbReference type="PANTHER" id="PTHR47385">
    <property type="entry name" value="CALPONIN"/>
    <property type="match status" value="1"/>
</dbReference>
<dbReference type="GO" id="GO:0051015">
    <property type="term" value="F:actin filament binding"/>
    <property type="evidence" value="ECO:0007669"/>
    <property type="project" value="TreeGrafter"/>
</dbReference>
<dbReference type="Proteomes" id="UP000270094">
    <property type="component" value="Unassembled WGS sequence"/>
</dbReference>
<proteinExistence type="predicted"/>
<reference evidence="2 3" key="1">
    <citation type="submission" date="2018-11" db="EMBL/GenBank/DDBJ databases">
        <authorList>
            <consortium name="Pathogen Informatics"/>
        </authorList>
    </citation>
    <scope>NUCLEOTIDE SEQUENCE [LARGE SCALE GENOMIC DNA]</scope>
</reference>
<feature type="non-terminal residue" evidence="2">
    <location>
        <position position="167"/>
    </location>
</feature>
<gene>
    <name evidence="2" type="ORF">SVUK_LOCUS13576</name>
</gene>
<dbReference type="PRINTS" id="PR00888">
    <property type="entry name" value="SM22CALPONIN"/>
</dbReference>
<dbReference type="GO" id="GO:0007015">
    <property type="term" value="P:actin filament organization"/>
    <property type="evidence" value="ECO:0007669"/>
    <property type="project" value="TreeGrafter"/>
</dbReference>
<dbReference type="SUPFAM" id="SSF47576">
    <property type="entry name" value="Calponin-homology domain, CH-domain"/>
    <property type="match status" value="1"/>
</dbReference>
<dbReference type="EMBL" id="UYYB01102382">
    <property type="protein sequence ID" value="VDM78578.1"/>
    <property type="molecule type" value="Genomic_DNA"/>
</dbReference>
<dbReference type="AlphaFoldDB" id="A0A3P7LHA3"/>
<dbReference type="Pfam" id="PF00307">
    <property type="entry name" value="CH"/>
    <property type="match status" value="1"/>
</dbReference>
<accession>A0A3P7LHA3</accession>
<dbReference type="GO" id="GO:0015629">
    <property type="term" value="C:actin cytoskeleton"/>
    <property type="evidence" value="ECO:0007669"/>
    <property type="project" value="TreeGrafter"/>
</dbReference>
<dbReference type="PANTHER" id="PTHR47385:SF19">
    <property type="entry name" value="TRANSGELIN"/>
    <property type="match status" value="1"/>
</dbReference>
<evidence type="ECO:0000313" key="2">
    <source>
        <dbReference type="EMBL" id="VDM78578.1"/>
    </source>
</evidence>
<dbReference type="InterPro" id="IPR036872">
    <property type="entry name" value="CH_dom_sf"/>
</dbReference>
<keyword evidence="3" id="KW-1185">Reference proteome</keyword>
<dbReference type="Gene3D" id="1.10.418.10">
    <property type="entry name" value="Calponin-like domain"/>
    <property type="match status" value="1"/>
</dbReference>
<dbReference type="PROSITE" id="PS50021">
    <property type="entry name" value="CH"/>
    <property type="match status" value="1"/>
</dbReference>
<sequence length="167" mass="18884">MEISAKLQPLKFLPENSYYSENQARFSLEEAIEVLLWVENNQARFSLEEAIEVLLWVENVTGLPYACDPTTCRSAADVAELLKDGVHLCKLINRLLDNGSRAPYNPKPKMPFQKMENISNFLEACKAYGVAEISCFQTCYKVIECLRSLAAVVTLFTSFQCSLTDKK</sequence>